<dbReference type="RefSeq" id="WP_135074905.1">
    <property type="nucleotide sequence ID" value="NZ_CP038267.1"/>
</dbReference>
<evidence type="ECO:0000313" key="3">
    <source>
        <dbReference type="Proteomes" id="UP000294894"/>
    </source>
</evidence>
<proteinExistence type="predicted"/>
<keyword evidence="3" id="KW-1185">Reference proteome</keyword>
<evidence type="ECO:0000313" key="2">
    <source>
        <dbReference type="EMBL" id="QBR91837.1"/>
    </source>
</evidence>
<feature type="domain" description="PD-(D/E)XK nuclease-like" evidence="1">
    <location>
        <begin position="18"/>
        <end position="294"/>
    </location>
</feature>
<evidence type="ECO:0000259" key="1">
    <source>
        <dbReference type="Pfam" id="PF20796"/>
    </source>
</evidence>
<sequence>MSVIDPSLPWNDSAWSEPSDNKWQAQLRRQQAWWREKRLGLPAGPRVGHARLVSSMLPDDVDLATNLMWPEAVAAAENALLALTTEGRPGLIQEERLRRNLLSSQPLCFNVFGYLGAHEQSLLPWVRTIQPEAASIDNIRLEWAPATGTLGGSAFDAFVSYQTKAGNRGFVGVEVKYAEDLAAAQPKPANDKYKAPTLTGSWKTGAVERLDKPKLRQFWYNQLLTQVVLASGEYDEGFGAVVACAADHSAREVTATVAAELTDPAALRFSSIEDVVASVQGHDDWQTRFTERYLTYAQRAG</sequence>
<accession>A0A4P7GJC5</accession>
<dbReference type="OrthoDB" id="1092934at2"/>
<name>A0A4P7GJC5_9ACTN</name>
<dbReference type="Pfam" id="PF20796">
    <property type="entry name" value="PDDEXK_13"/>
    <property type="match status" value="1"/>
</dbReference>
<dbReference type="AlphaFoldDB" id="A0A4P7GJC5"/>
<gene>
    <name evidence="2" type="ORF">EXE57_05770</name>
</gene>
<dbReference type="KEGG" id="noy:EXE57_05770"/>
<dbReference type="Proteomes" id="UP000294894">
    <property type="component" value="Chromosome"/>
</dbReference>
<reference evidence="2 3" key="1">
    <citation type="submission" date="2019-03" db="EMBL/GenBank/DDBJ databases">
        <title>Three New Species of Nocardioides, Nocardioides euryhalodurans sp. nov., Nocardioides seonyuensis sp. nov. and Nocardioides eburneoflavus sp. nov., Iolated from Soil.</title>
        <authorList>
            <person name="Roh S.G."/>
            <person name="Lee C."/>
            <person name="Kim M.-K."/>
            <person name="Kim S.B."/>
        </authorList>
    </citation>
    <scope>NUCLEOTIDE SEQUENCE [LARGE SCALE GENOMIC DNA]</scope>
    <source>
        <strain evidence="2 3">MMS17-SY117</strain>
    </source>
</reference>
<dbReference type="EMBL" id="CP038267">
    <property type="protein sequence ID" value="QBR91837.1"/>
    <property type="molecule type" value="Genomic_DNA"/>
</dbReference>
<organism evidence="2 3">
    <name type="scientific">Nocardioides euryhalodurans</name>
    <dbReference type="NCBI Taxonomy" id="2518370"/>
    <lineage>
        <taxon>Bacteria</taxon>
        <taxon>Bacillati</taxon>
        <taxon>Actinomycetota</taxon>
        <taxon>Actinomycetes</taxon>
        <taxon>Propionibacteriales</taxon>
        <taxon>Nocardioidaceae</taxon>
        <taxon>Nocardioides</taxon>
    </lineage>
</organism>
<dbReference type="InterPro" id="IPR048822">
    <property type="entry name" value="PDDEXK_13"/>
</dbReference>
<protein>
    <recommendedName>
        <fullName evidence="1">PD-(D/E)XK nuclease-like domain-containing protein</fullName>
    </recommendedName>
</protein>